<organism evidence="2 3">
    <name type="scientific">Jatrophihabitans endophyticus</name>
    <dbReference type="NCBI Taxonomy" id="1206085"/>
    <lineage>
        <taxon>Bacteria</taxon>
        <taxon>Bacillati</taxon>
        <taxon>Actinomycetota</taxon>
        <taxon>Actinomycetes</taxon>
        <taxon>Jatrophihabitantales</taxon>
        <taxon>Jatrophihabitantaceae</taxon>
        <taxon>Jatrophihabitans</taxon>
    </lineage>
</organism>
<dbReference type="InterPro" id="IPR052513">
    <property type="entry name" value="Thioester_dehydratase-like"/>
</dbReference>
<dbReference type="InterPro" id="IPR002878">
    <property type="entry name" value="ChsH2_C"/>
</dbReference>
<evidence type="ECO:0000259" key="1">
    <source>
        <dbReference type="Pfam" id="PF01796"/>
    </source>
</evidence>
<feature type="domain" description="ChsH2 C-terminal OB-fold" evidence="1">
    <location>
        <begin position="56"/>
        <end position="119"/>
    </location>
</feature>
<proteinExistence type="predicted"/>
<dbReference type="SUPFAM" id="SSF50249">
    <property type="entry name" value="Nucleic acid-binding proteins"/>
    <property type="match status" value="1"/>
</dbReference>
<dbReference type="OrthoDB" id="7470921at2"/>
<dbReference type="AlphaFoldDB" id="A0A1M5PVT9"/>
<gene>
    <name evidence="2" type="ORF">SAMN05443575_3212</name>
</gene>
<dbReference type="Pfam" id="PF01796">
    <property type="entry name" value="OB_ChsH2_C"/>
    <property type="match status" value="1"/>
</dbReference>
<name>A0A1M5PVT9_9ACTN</name>
<evidence type="ECO:0000313" key="3">
    <source>
        <dbReference type="Proteomes" id="UP000186132"/>
    </source>
</evidence>
<dbReference type="Proteomes" id="UP000186132">
    <property type="component" value="Unassembled WGS sequence"/>
</dbReference>
<keyword evidence="3" id="KW-1185">Reference proteome</keyword>
<dbReference type="STRING" id="1206085.SAMN05443575_3212"/>
<sequence length="133" mass="14770">MNPIRFRTVTPTELGVEYWEQTATGVLPLRECRECGRSRQYLTAVCGNCESVEWRWVAASGRGTVYAASLNHYRMTDEFPDEYVVAMVDLEEGVRVMTNLVGPGAADARIGAPVHVVFESLDDGKKVPVFALD</sequence>
<dbReference type="EMBL" id="FQVU01000004">
    <property type="protein sequence ID" value="SHH05938.1"/>
    <property type="molecule type" value="Genomic_DNA"/>
</dbReference>
<evidence type="ECO:0000313" key="2">
    <source>
        <dbReference type="EMBL" id="SHH05938.1"/>
    </source>
</evidence>
<dbReference type="RefSeq" id="WP_084181238.1">
    <property type="nucleotide sequence ID" value="NZ_FQVU01000004.1"/>
</dbReference>
<dbReference type="InterPro" id="IPR012340">
    <property type="entry name" value="NA-bd_OB-fold"/>
</dbReference>
<dbReference type="PANTHER" id="PTHR34075">
    <property type="entry name" value="BLR3430 PROTEIN"/>
    <property type="match status" value="1"/>
</dbReference>
<accession>A0A1M5PVT9</accession>
<reference evidence="2 3" key="1">
    <citation type="submission" date="2016-11" db="EMBL/GenBank/DDBJ databases">
        <authorList>
            <person name="Jaros S."/>
            <person name="Januszkiewicz K."/>
            <person name="Wedrychowicz H."/>
        </authorList>
    </citation>
    <scope>NUCLEOTIDE SEQUENCE [LARGE SCALE GENOMIC DNA]</scope>
    <source>
        <strain evidence="2 3">DSM 45627</strain>
    </source>
</reference>
<protein>
    <recommendedName>
        <fullName evidence="1">ChsH2 C-terminal OB-fold domain-containing protein</fullName>
    </recommendedName>
</protein>
<dbReference type="PANTHER" id="PTHR34075:SF5">
    <property type="entry name" value="BLR3430 PROTEIN"/>
    <property type="match status" value="1"/>
</dbReference>